<dbReference type="RefSeq" id="WP_344029303.1">
    <property type="nucleotide sequence ID" value="NZ_BAAAOB010000001.1"/>
</dbReference>
<organism evidence="5 6">
    <name type="scientific">Leucobacter iarius</name>
    <dbReference type="NCBI Taxonomy" id="333963"/>
    <lineage>
        <taxon>Bacteria</taxon>
        <taxon>Bacillati</taxon>
        <taxon>Actinomycetota</taxon>
        <taxon>Actinomycetes</taxon>
        <taxon>Micrococcales</taxon>
        <taxon>Microbacteriaceae</taxon>
        <taxon>Leucobacter</taxon>
    </lineage>
</organism>
<protein>
    <submittedName>
        <fullName evidence="5">Acyltransferase family protein</fullName>
    </submittedName>
</protein>
<dbReference type="PANTHER" id="PTHR23028">
    <property type="entry name" value="ACETYLTRANSFERASE"/>
    <property type="match status" value="1"/>
</dbReference>
<evidence type="ECO:0000256" key="1">
    <source>
        <dbReference type="SAM" id="MobiDB-lite"/>
    </source>
</evidence>
<feature type="transmembrane region" description="Helical" evidence="2">
    <location>
        <begin position="187"/>
        <end position="207"/>
    </location>
</feature>
<keyword evidence="5" id="KW-0808">Transferase</keyword>
<feature type="compositionally biased region" description="Polar residues" evidence="1">
    <location>
        <begin position="1"/>
        <end position="15"/>
    </location>
</feature>
<evidence type="ECO:0000313" key="5">
    <source>
        <dbReference type="EMBL" id="GAA1780498.1"/>
    </source>
</evidence>
<feature type="transmembrane region" description="Helical" evidence="2">
    <location>
        <begin position="93"/>
        <end position="112"/>
    </location>
</feature>
<dbReference type="PANTHER" id="PTHR23028:SF53">
    <property type="entry name" value="ACYL_TRANSF_3 DOMAIN-CONTAINING PROTEIN"/>
    <property type="match status" value="1"/>
</dbReference>
<evidence type="ECO:0000259" key="3">
    <source>
        <dbReference type="Pfam" id="PF01757"/>
    </source>
</evidence>
<dbReference type="InterPro" id="IPR002656">
    <property type="entry name" value="Acyl_transf_3_dom"/>
</dbReference>
<keyword evidence="2" id="KW-0812">Transmembrane</keyword>
<dbReference type="InterPro" id="IPR043968">
    <property type="entry name" value="SGNH"/>
</dbReference>
<feature type="transmembrane region" description="Helical" evidence="2">
    <location>
        <begin position="388"/>
        <end position="409"/>
    </location>
</feature>
<keyword evidence="2" id="KW-1133">Transmembrane helix</keyword>
<dbReference type="InterPro" id="IPR050879">
    <property type="entry name" value="Acyltransferase_3"/>
</dbReference>
<feature type="transmembrane region" description="Helical" evidence="2">
    <location>
        <begin position="313"/>
        <end position="332"/>
    </location>
</feature>
<gene>
    <name evidence="5" type="ORF">GCM10009768_06770</name>
</gene>
<accession>A0ABP4XLN6</accession>
<feature type="transmembrane region" description="Helical" evidence="2">
    <location>
        <begin position="164"/>
        <end position="180"/>
    </location>
</feature>
<sequence length="695" mass="73827">MSTPPAGTIEASQGRSPAGVRTAHRRDIQGLRALAVLLVMLDHGFGWPSGGYIGVDVFFVISGFVITGLLLREHDRTGSISLRNFYVRRIRRIAPASVLVIASTLLVGGFVLPHARAVSLWWDSLCAWVLAANWRMASTGTDYFQQSLPPSPLQHFWSLAVEEQFYLFWPLLMLLVFAVFRRRGRAALATAIALFIAAGLIWSWIQTANDPTFAYFSSFTRFWEIAAGALLACLNPKTVRIPNPLRGALLALGLGTILGTALLLPGGAAFPGVLAVLPVAGSALAILAGIGADPGYDRIAAPLTNRLAVHLGDISYSLYLWHFPVLILAAAVLPSSPLLTGVLLLVTWALAAATYALVENPIRFSDWLAPRGAKAAAPRQGPHRRTPVILAVALLTASATVLVSGGAFLSRAEAPPAASGAAAVAPGCLGAAALQSGKKCTPGPTFVPSVDGFTEDTQGAYSADCYRGQTVPHASCTFGSKDPSARNVALIGDSHAAMYIPLLRDLAPQLNWRITTYVGWGCPWTPHPGAPCEEQSELAQRAFTSDTPYDLILTASSRKALSKMTSIDDAKALWAAAGEKGTRILALESVPIPDSDSLICIQRVGFDPSTDRCGTKRSVAERFPDRIAQLAKSLPQYASLVPVSDLVCDPDTCSAVTGGVITYRDADGHLTASYTKTMAPYLLERLKLASAPASP</sequence>
<feature type="transmembrane region" description="Helical" evidence="2">
    <location>
        <begin position="245"/>
        <end position="264"/>
    </location>
</feature>
<feature type="transmembrane region" description="Helical" evidence="2">
    <location>
        <begin position="213"/>
        <end position="233"/>
    </location>
</feature>
<evidence type="ECO:0000313" key="6">
    <source>
        <dbReference type="Proteomes" id="UP001500851"/>
    </source>
</evidence>
<evidence type="ECO:0000256" key="2">
    <source>
        <dbReference type="SAM" id="Phobius"/>
    </source>
</evidence>
<dbReference type="Pfam" id="PF01757">
    <property type="entry name" value="Acyl_transf_3"/>
    <property type="match status" value="1"/>
</dbReference>
<feature type="transmembrane region" description="Helical" evidence="2">
    <location>
        <begin position="270"/>
        <end position="292"/>
    </location>
</feature>
<evidence type="ECO:0000259" key="4">
    <source>
        <dbReference type="Pfam" id="PF19040"/>
    </source>
</evidence>
<proteinExistence type="predicted"/>
<keyword evidence="2" id="KW-0472">Membrane</keyword>
<keyword evidence="6" id="KW-1185">Reference proteome</keyword>
<feature type="transmembrane region" description="Helical" evidence="2">
    <location>
        <begin position="53"/>
        <end position="72"/>
    </location>
</feature>
<reference evidence="6" key="1">
    <citation type="journal article" date="2019" name="Int. J. Syst. Evol. Microbiol.">
        <title>The Global Catalogue of Microorganisms (GCM) 10K type strain sequencing project: providing services to taxonomists for standard genome sequencing and annotation.</title>
        <authorList>
            <consortium name="The Broad Institute Genomics Platform"/>
            <consortium name="The Broad Institute Genome Sequencing Center for Infectious Disease"/>
            <person name="Wu L."/>
            <person name="Ma J."/>
        </authorList>
    </citation>
    <scope>NUCLEOTIDE SEQUENCE [LARGE SCALE GENOMIC DNA]</scope>
    <source>
        <strain evidence="6">JCM 14736</strain>
    </source>
</reference>
<dbReference type="EMBL" id="BAAAOB010000001">
    <property type="protein sequence ID" value="GAA1780498.1"/>
    <property type="molecule type" value="Genomic_DNA"/>
</dbReference>
<feature type="region of interest" description="Disordered" evidence="1">
    <location>
        <begin position="1"/>
        <end position="21"/>
    </location>
</feature>
<feature type="domain" description="Acyltransferase 3" evidence="3">
    <location>
        <begin position="27"/>
        <end position="353"/>
    </location>
</feature>
<keyword evidence="5" id="KW-0012">Acyltransferase</keyword>
<name>A0ABP4XLN6_9MICO</name>
<dbReference type="Proteomes" id="UP001500851">
    <property type="component" value="Unassembled WGS sequence"/>
</dbReference>
<feature type="transmembrane region" description="Helical" evidence="2">
    <location>
        <begin position="338"/>
        <end position="358"/>
    </location>
</feature>
<feature type="domain" description="SGNH" evidence="4">
    <location>
        <begin position="465"/>
        <end position="682"/>
    </location>
</feature>
<dbReference type="Pfam" id="PF19040">
    <property type="entry name" value="SGNH"/>
    <property type="match status" value="1"/>
</dbReference>
<dbReference type="GO" id="GO:0016746">
    <property type="term" value="F:acyltransferase activity"/>
    <property type="evidence" value="ECO:0007669"/>
    <property type="project" value="UniProtKB-KW"/>
</dbReference>
<comment type="caution">
    <text evidence="5">The sequence shown here is derived from an EMBL/GenBank/DDBJ whole genome shotgun (WGS) entry which is preliminary data.</text>
</comment>